<dbReference type="AlphaFoldDB" id="A0A1R3GCX3"/>
<accession>A0A1R3GCX3</accession>
<evidence type="ECO:0000313" key="1">
    <source>
        <dbReference type="EMBL" id="OMO55913.1"/>
    </source>
</evidence>
<keyword evidence="2" id="KW-1185">Reference proteome</keyword>
<sequence length="33" mass="3782">MSKAYRFSFLQFSGHLQKPHADVLSSNPKLFVT</sequence>
<name>A0A1R3GCX3_COCAP</name>
<proteinExistence type="predicted"/>
<evidence type="ECO:0000313" key="2">
    <source>
        <dbReference type="Proteomes" id="UP000188268"/>
    </source>
</evidence>
<reference evidence="1 2" key="1">
    <citation type="submission" date="2013-09" db="EMBL/GenBank/DDBJ databases">
        <title>Corchorus capsularis genome sequencing.</title>
        <authorList>
            <person name="Alam M."/>
            <person name="Haque M.S."/>
            <person name="Islam M.S."/>
            <person name="Emdad E.M."/>
            <person name="Islam M.M."/>
            <person name="Ahmed B."/>
            <person name="Halim A."/>
            <person name="Hossen Q.M.M."/>
            <person name="Hossain M.Z."/>
            <person name="Ahmed R."/>
            <person name="Khan M.M."/>
            <person name="Islam R."/>
            <person name="Rashid M.M."/>
            <person name="Khan S.A."/>
            <person name="Rahman M.S."/>
            <person name="Alam M."/>
        </authorList>
    </citation>
    <scope>NUCLEOTIDE SEQUENCE [LARGE SCALE GENOMIC DNA]</scope>
    <source>
        <strain evidence="2">cv. CVL-1</strain>
        <tissue evidence="1">Whole seedling</tissue>
    </source>
</reference>
<dbReference type="Proteomes" id="UP000188268">
    <property type="component" value="Unassembled WGS sequence"/>
</dbReference>
<organism evidence="1 2">
    <name type="scientific">Corchorus capsularis</name>
    <name type="common">Jute</name>
    <dbReference type="NCBI Taxonomy" id="210143"/>
    <lineage>
        <taxon>Eukaryota</taxon>
        <taxon>Viridiplantae</taxon>
        <taxon>Streptophyta</taxon>
        <taxon>Embryophyta</taxon>
        <taxon>Tracheophyta</taxon>
        <taxon>Spermatophyta</taxon>
        <taxon>Magnoliopsida</taxon>
        <taxon>eudicotyledons</taxon>
        <taxon>Gunneridae</taxon>
        <taxon>Pentapetalae</taxon>
        <taxon>rosids</taxon>
        <taxon>malvids</taxon>
        <taxon>Malvales</taxon>
        <taxon>Malvaceae</taxon>
        <taxon>Grewioideae</taxon>
        <taxon>Apeibeae</taxon>
        <taxon>Corchorus</taxon>
    </lineage>
</organism>
<gene>
    <name evidence="1" type="ORF">CCACVL1_26926</name>
</gene>
<comment type="caution">
    <text evidence="1">The sequence shown here is derived from an EMBL/GenBank/DDBJ whole genome shotgun (WGS) entry which is preliminary data.</text>
</comment>
<dbReference type="Gramene" id="OMO55913">
    <property type="protein sequence ID" value="OMO55913"/>
    <property type="gene ID" value="CCACVL1_26926"/>
</dbReference>
<dbReference type="EMBL" id="AWWV01014552">
    <property type="protein sequence ID" value="OMO55913.1"/>
    <property type="molecule type" value="Genomic_DNA"/>
</dbReference>
<protein>
    <submittedName>
        <fullName evidence="1">Uncharacterized protein</fullName>
    </submittedName>
</protein>